<organism evidence="3 4">
    <name type="scientific">Albula glossodonta</name>
    <name type="common">roundjaw bonefish</name>
    <dbReference type="NCBI Taxonomy" id="121402"/>
    <lineage>
        <taxon>Eukaryota</taxon>
        <taxon>Metazoa</taxon>
        <taxon>Chordata</taxon>
        <taxon>Craniata</taxon>
        <taxon>Vertebrata</taxon>
        <taxon>Euteleostomi</taxon>
        <taxon>Actinopterygii</taxon>
        <taxon>Neopterygii</taxon>
        <taxon>Teleostei</taxon>
        <taxon>Albuliformes</taxon>
        <taxon>Albulidae</taxon>
        <taxon>Albula</taxon>
    </lineage>
</organism>
<gene>
    <name evidence="3" type="ORF">JZ751_010610</name>
    <name evidence="2" type="ORF">JZ751_015844</name>
</gene>
<evidence type="ECO:0000313" key="3">
    <source>
        <dbReference type="EMBL" id="KAG9328809.1"/>
    </source>
</evidence>
<keyword evidence="4" id="KW-1185">Reference proteome</keyword>
<protein>
    <recommendedName>
        <fullName evidence="1">Exocyst complex component Sec3 PIP2-binding N-terminal domain-containing protein</fullName>
    </recommendedName>
</protein>
<proteinExistence type="predicted"/>
<evidence type="ECO:0000313" key="4">
    <source>
        <dbReference type="Proteomes" id="UP000824540"/>
    </source>
</evidence>
<accession>A0A8T2MKA1</accession>
<reference evidence="3" key="1">
    <citation type="thesis" date="2021" institute="BYU ScholarsArchive" country="Provo, UT, USA">
        <title>Applications of and Algorithms for Genome Assembly and Genomic Analyses with an Emphasis on Marine Teleosts.</title>
        <authorList>
            <person name="Pickett B.D."/>
        </authorList>
    </citation>
    <scope>NUCLEOTIDE SEQUENCE</scope>
    <source>
        <strain evidence="3">HI-2016</strain>
    </source>
</reference>
<feature type="non-terminal residue" evidence="3">
    <location>
        <position position="122"/>
    </location>
</feature>
<dbReference type="OrthoDB" id="8734520at2759"/>
<dbReference type="Pfam" id="PF15277">
    <property type="entry name" value="Sec3-PIP2_bind"/>
    <property type="match status" value="1"/>
</dbReference>
<dbReference type="EMBL" id="JAFBMS010001805">
    <property type="protein sequence ID" value="KAG9328809.1"/>
    <property type="molecule type" value="Genomic_DNA"/>
</dbReference>
<dbReference type="InterPro" id="IPR028258">
    <property type="entry name" value="Sec3-PIP2_bind"/>
</dbReference>
<feature type="domain" description="Exocyst complex component Sec3 PIP2-binding N-terminal" evidence="1">
    <location>
        <begin position="32"/>
        <end position="96"/>
    </location>
</feature>
<dbReference type="Proteomes" id="UP000824540">
    <property type="component" value="Unassembled WGS sequence"/>
</dbReference>
<dbReference type="AlphaFoldDB" id="A0A8T2MKA1"/>
<comment type="caution">
    <text evidence="3">The sequence shown here is derived from an EMBL/GenBank/DDBJ whole genome shotgun (WGS) entry which is preliminary data.</text>
</comment>
<sequence>MSSLLKEELQRLIFTPEGQQLKEFIEIIETAKARHFLCVSVNKVKAVQISVVKNLRANRLDTFERTEEWFLKDMVLLDGKDSDAKDLPLTNFDFTYIRPTSLYSSRGDCMVLLQICFYAANL</sequence>
<name>A0A8T2MKA1_9TELE</name>
<evidence type="ECO:0000259" key="1">
    <source>
        <dbReference type="Pfam" id="PF15277"/>
    </source>
</evidence>
<dbReference type="EMBL" id="JAFBMS010002554">
    <property type="protein sequence ID" value="KAG9328207.1"/>
    <property type="molecule type" value="Genomic_DNA"/>
</dbReference>
<evidence type="ECO:0000313" key="2">
    <source>
        <dbReference type="EMBL" id="KAG9328207.1"/>
    </source>
</evidence>